<dbReference type="EMBL" id="BGZK01000271">
    <property type="protein sequence ID" value="GBP33272.1"/>
    <property type="molecule type" value="Genomic_DNA"/>
</dbReference>
<dbReference type="Gene3D" id="2.40.10.10">
    <property type="entry name" value="Trypsin-like serine proteases"/>
    <property type="match status" value="1"/>
</dbReference>
<proteinExistence type="inferred from homology"/>
<dbReference type="InterPro" id="IPR001254">
    <property type="entry name" value="Trypsin_dom"/>
</dbReference>
<sequence length="744" mass="84419">MQLLIRICRETVVVSLDDSSRIIENVFVEGSKGCQRPPSPMRRHRPIPFNVLIGARSVWFNLTRIKFIGKSVRDQHRTRYLPVQKLLTAELPAFLFFRGPSPNGNINSNEQRAKLCRLPPYPKHGGYIVLNETTAAPGAVFSNVSLVQYTTDKHKKVFEIKRFTCSFGQWKNFTVKHSEPKVTKSKHFCRLPPYPNKGTYVVQGRPDARPGDLLQNVSLIQYISDERNEVMTIKHFRCSSGAWYQKVFREAAESQHFHSSWCPNLCSECFGKKLAGCVTDTSTNSFVRRGGRTTAASCALPPRPQFGNYSIISNTEIAQSGDVYDDLGLIYECNADYALVGNKYVHCTKGVWSGALPKCIRFCHLIKQPGVEYACAEAGASADFESCGVYLPEGAVVTPRCRSPYYASRSPLKPMTCEDGKWKNVPECKEVCGLRMQAAEHLGGQARVNVPWHVVIYAKHSVFDIPKCAGSIVARNLVISASRCFLDKESQVRLPMFFFVVAGKFYYAKRQPNDKSQTSEVKDIKMSPWFSRVSITNQHDIALVFLSTPFVYEVQHVWPVCLNFDKDLEKTQLSVGRSGIVSRWSNKQADRTYALQVIELFNVDIQRCVVEGLDLEKRRDRGLIKITSDKICASYDNSTCTHARTRARTRPRTRKRRRTRARQHTQTHTHAHTHCMRILKLQDNGGGFAVAEPDPSDPRKRRYYLRGVVSLYDFLFCFSDFYAVFTKVSAHEDFIKANSAGIIF</sequence>
<evidence type="ECO:0000259" key="6">
    <source>
        <dbReference type="PROSITE" id="PS50923"/>
    </source>
</evidence>
<comment type="similarity">
    <text evidence="2">Belongs to the peptidase S1 family. CLIP subfamily.</text>
</comment>
<accession>A0A4C1V4Q6</accession>
<dbReference type="Gene3D" id="2.10.70.10">
    <property type="entry name" value="Complement Module, domain 1"/>
    <property type="match status" value="1"/>
</dbReference>
<organism evidence="7 8">
    <name type="scientific">Eumeta variegata</name>
    <name type="common">Bagworm moth</name>
    <name type="synonym">Eumeta japonica</name>
    <dbReference type="NCBI Taxonomy" id="151549"/>
    <lineage>
        <taxon>Eukaryota</taxon>
        <taxon>Metazoa</taxon>
        <taxon>Ecdysozoa</taxon>
        <taxon>Arthropoda</taxon>
        <taxon>Hexapoda</taxon>
        <taxon>Insecta</taxon>
        <taxon>Pterygota</taxon>
        <taxon>Neoptera</taxon>
        <taxon>Endopterygota</taxon>
        <taxon>Lepidoptera</taxon>
        <taxon>Glossata</taxon>
        <taxon>Ditrysia</taxon>
        <taxon>Tineoidea</taxon>
        <taxon>Psychidae</taxon>
        <taxon>Oiketicinae</taxon>
        <taxon>Eumeta</taxon>
    </lineage>
</organism>
<dbReference type="InterPro" id="IPR051487">
    <property type="entry name" value="Ser/Thr_Proteases_Immune/Dev"/>
</dbReference>
<dbReference type="SUPFAM" id="SSF57535">
    <property type="entry name" value="Complement control module/SCR domain"/>
    <property type="match status" value="2"/>
</dbReference>
<dbReference type="InterPro" id="IPR000436">
    <property type="entry name" value="Sushi_SCR_CCP_dom"/>
</dbReference>
<dbReference type="AlphaFoldDB" id="A0A4C1V4Q6"/>
<evidence type="ECO:0000256" key="2">
    <source>
        <dbReference type="ARBA" id="ARBA00024195"/>
    </source>
</evidence>
<dbReference type="Pfam" id="PF00084">
    <property type="entry name" value="Sushi"/>
    <property type="match status" value="1"/>
</dbReference>
<dbReference type="CDD" id="cd00033">
    <property type="entry name" value="CCP"/>
    <property type="match status" value="1"/>
</dbReference>
<dbReference type="SMART" id="SM00020">
    <property type="entry name" value="Tryp_SPc"/>
    <property type="match status" value="1"/>
</dbReference>
<gene>
    <name evidence="7" type="primary">modSP</name>
    <name evidence="7" type="ORF">EVAR_5227_1</name>
</gene>
<dbReference type="InterPro" id="IPR043504">
    <property type="entry name" value="Peptidase_S1_PA_chymotrypsin"/>
</dbReference>
<keyword evidence="1" id="KW-1015">Disulfide bond</keyword>
<keyword evidence="8" id="KW-1185">Reference proteome</keyword>
<evidence type="ECO:0000256" key="4">
    <source>
        <dbReference type="SAM" id="MobiDB-lite"/>
    </source>
</evidence>
<dbReference type="GO" id="GO:0006508">
    <property type="term" value="P:proteolysis"/>
    <property type="evidence" value="ECO:0007669"/>
    <property type="project" value="UniProtKB-KW"/>
</dbReference>
<evidence type="ECO:0000256" key="1">
    <source>
        <dbReference type="ARBA" id="ARBA00023157"/>
    </source>
</evidence>
<reference evidence="7 8" key="1">
    <citation type="journal article" date="2019" name="Commun. Biol.">
        <title>The bagworm genome reveals a unique fibroin gene that provides high tensile strength.</title>
        <authorList>
            <person name="Kono N."/>
            <person name="Nakamura H."/>
            <person name="Ohtoshi R."/>
            <person name="Tomita M."/>
            <person name="Numata K."/>
            <person name="Arakawa K."/>
        </authorList>
    </citation>
    <scope>NUCLEOTIDE SEQUENCE [LARGE SCALE GENOMIC DNA]</scope>
</reference>
<dbReference type="PROSITE" id="PS50923">
    <property type="entry name" value="SUSHI"/>
    <property type="match status" value="1"/>
</dbReference>
<dbReference type="InterPro" id="IPR009003">
    <property type="entry name" value="Peptidase_S1_PA"/>
</dbReference>
<dbReference type="SUPFAM" id="SSF50494">
    <property type="entry name" value="Trypsin-like serine proteases"/>
    <property type="match status" value="1"/>
</dbReference>
<comment type="caution">
    <text evidence="3">Lacks conserved residue(s) required for the propagation of feature annotation.</text>
</comment>
<dbReference type="SMART" id="SM00032">
    <property type="entry name" value="CCP"/>
    <property type="match status" value="2"/>
</dbReference>
<dbReference type="InterPro" id="IPR035976">
    <property type="entry name" value="Sushi/SCR/CCP_sf"/>
</dbReference>
<evidence type="ECO:0000313" key="8">
    <source>
        <dbReference type="Proteomes" id="UP000299102"/>
    </source>
</evidence>
<keyword evidence="3" id="KW-0768">Sushi</keyword>
<protein>
    <submittedName>
        <fullName evidence="7">Modular serine protease</fullName>
    </submittedName>
</protein>
<keyword evidence="7" id="KW-0378">Hydrolase</keyword>
<dbReference type="GO" id="GO:0004252">
    <property type="term" value="F:serine-type endopeptidase activity"/>
    <property type="evidence" value="ECO:0007669"/>
    <property type="project" value="InterPro"/>
</dbReference>
<feature type="domain" description="Sushi" evidence="6">
    <location>
        <begin position="296"/>
        <end position="361"/>
    </location>
</feature>
<dbReference type="OrthoDB" id="2019384at2759"/>
<dbReference type="STRING" id="151549.A0A4C1V4Q6"/>
<evidence type="ECO:0000259" key="5">
    <source>
        <dbReference type="PROSITE" id="PS50240"/>
    </source>
</evidence>
<evidence type="ECO:0000256" key="3">
    <source>
        <dbReference type="PROSITE-ProRule" id="PRU00302"/>
    </source>
</evidence>
<dbReference type="PANTHER" id="PTHR24256">
    <property type="entry name" value="TRYPTASE-RELATED"/>
    <property type="match status" value="1"/>
</dbReference>
<dbReference type="PROSITE" id="PS50240">
    <property type="entry name" value="TRYPSIN_DOM"/>
    <property type="match status" value="1"/>
</dbReference>
<dbReference type="Proteomes" id="UP000299102">
    <property type="component" value="Unassembled WGS sequence"/>
</dbReference>
<feature type="domain" description="Peptidase S1" evidence="5">
    <location>
        <begin position="441"/>
        <end position="740"/>
    </location>
</feature>
<feature type="region of interest" description="Disordered" evidence="4">
    <location>
        <begin position="644"/>
        <end position="667"/>
    </location>
</feature>
<keyword evidence="7" id="KW-0645">Protease</keyword>
<evidence type="ECO:0000313" key="7">
    <source>
        <dbReference type="EMBL" id="GBP33272.1"/>
    </source>
</evidence>
<dbReference type="Pfam" id="PF00089">
    <property type="entry name" value="Trypsin"/>
    <property type="match status" value="1"/>
</dbReference>
<comment type="caution">
    <text evidence="7">The sequence shown here is derived from an EMBL/GenBank/DDBJ whole genome shotgun (WGS) entry which is preliminary data.</text>
</comment>
<name>A0A4C1V4Q6_EUMVA</name>